<dbReference type="EMBL" id="LRQG01000221">
    <property type="protein sequence ID" value="KXA33528.1"/>
    <property type="molecule type" value="Genomic_DNA"/>
</dbReference>
<dbReference type="PATRIC" id="fig|28128.5.peg.2472"/>
<feature type="domain" description="Antitoxin SocA-like Panacea" evidence="1">
    <location>
        <begin position="199"/>
        <end position="305"/>
    </location>
</feature>
<evidence type="ECO:0000313" key="3">
    <source>
        <dbReference type="Proteomes" id="UP000070533"/>
    </source>
</evidence>
<protein>
    <submittedName>
        <fullName evidence="2">Toxin-antitoxin system, antitoxin component, Xre family</fullName>
    </submittedName>
</protein>
<dbReference type="Proteomes" id="UP000070533">
    <property type="component" value="Unassembled WGS sequence"/>
</dbReference>
<dbReference type="STRING" id="28128.HMPREF3226_02401"/>
<proteinExistence type="predicted"/>
<comment type="caution">
    <text evidence="2">The sequence shown here is derived from an EMBL/GenBank/DDBJ whole genome shotgun (WGS) entry which is preliminary data.</text>
</comment>
<dbReference type="GO" id="GO:0003677">
    <property type="term" value="F:DNA binding"/>
    <property type="evidence" value="ECO:0007669"/>
    <property type="project" value="InterPro"/>
</dbReference>
<dbReference type="Pfam" id="PF13274">
    <property type="entry name" value="SocA_Panacea"/>
    <property type="match status" value="1"/>
</dbReference>
<reference evidence="3" key="1">
    <citation type="submission" date="2016-01" db="EMBL/GenBank/DDBJ databases">
        <authorList>
            <person name="Mitreva M."/>
            <person name="Pepin K.H."/>
            <person name="Mihindukulasuriya K.A."/>
            <person name="Fulton R."/>
            <person name="Fronick C."/>
            <person name="O'Laughlin M."/>
            <person name="Miner T."/>
            <person name="Herter B."/>
            <person name="Rosa B.A."/>
            <person name="Cordes M."/>
            <person name="Tomlinson C."/>
            <person name="Wollam A."/>
            <person name="Palsikar V.B."/>
            <person name="Mardis E.R."/>
            <person name="Wilson R.K."/>
        </authorList>
    </citation>
    <scope>NUCLEOTIDE SEQUENCE [LARGE SCALE GENOMIC DNA]</scope>
    <source>
        <strain evidence="3">MJR7716</strain>
    </source>
</reference>
<accession>A0A133PVT6</accession>
<dbReference type="InterPro" id="IPR010982">
    <property type="entry name" value="Lambda_DNA-bd_dom_sf"/>
</dbReference>
<organism evidence="2 3">
    <name type="scientific">Prevotella corporis</name>
    <dbReference type="NCBI Taxonomy" id="28128"/>
    <lineage>
        <taxon>Bacteria</taxon>
        <taxon>Pseudomonadati</taxon>
        <taxon>Bacteroidota</taxon>
        <taxon>Bacteroidia</taxon>
        <taxon>Bacteroidales</taxon>
        <taxon>Prevotellaceae</taxon>
        <taxon>Prevotella</taxon>
    </lineage>
</organism>
<sequence length="325" mass="37386">MKSPFTGGEVTLNHERRCAVFRKEQFSYEHRYYHCVDTGEDFTTTQLDEVNTSQVYNQYRVKHGIPFADEIKAIRTKYGFSASKMSRILGFGDNTYRLYENGDMPSVANGKTLMAIKDISVFLKYANDAGEDFTSADNDRIMKLRQTENPMQDYQLSLVFGNVPRGAENGYTEQSVSKLKNVMLFYIEKMGGVFVTKMNKLLFYSDFIAYREYGQAITGLSYKAIQYGPVPLKWDKVYSITDDIEQEIVEFKNGNCGQKLVSEISFDAASLTKEQIEVLSTVYQKFKACDANEISRISHKEDAWKENQKNRQIINFNYAFSLKAF</sequence>
<evidence type="ECO:0000259" key="1">
    <source>
        <dbReference type="Pfam" id="PF13274"/>
    </source>
</evidence>
<name>A0A133PVT6_9BACT</name>
<dbReference type="Gene3D" id="1.10.260.40">
    <property type="entry name" value="lambda repressor-like DNA-binding domains"/>
    <property type="match status" value="1"/>
</dbReference>
<gene>
    <name evidence="2" type="ORF">HMPREF3226_02401</name>
</gene>
<dbReference type="InterPro" id="IPR025272">
    <property type="entry name" value="SocA_Panacea"/>
</dbReference>
<dbReference type="OrthoDB" id="9804491at2"/>
<keyword evidence="3" id="KW-1185">Reference proteome</keyword>
<dbReference type="SUPFAM" id="SSF47413">
    <property type="entry name" value="lambda repressor-like DNA-binding domains"/>
    <property type="match status" value="1"/>
</dbReference>
<evidence type="ECO:0000313" key="2">
    <source>
        <dbReference type="EMBL" id="KXA33528.1"/>
    </source>
</evidence>
<dbReference type="RefSeq" id="WP_060941226.1">
    <property type="nucleotide sequence ID" value="NZ_KQ957320.1"/>
</dbReference>
<dbReference type="AlphaFoldDB" id="A0A133PVT6"/>